<comment type="subcellular location">
    <subcellularLocation>
        <location evidence="1">Secreted</location>
    </subcellularLocation>
</comment>
<dbReference type="SUPFAM" id="SSF50494">
    <property type="entry name" value="Trypsin-like serine proteases"/>
    <property type="match status" value="1"/>
</dbReference>
<evidence type="ECO:0000259" key="13">
    <source>
        <dbReference type="PROSITE" id="PS50240"/>
    </source>
</evidence>
<dbReference type="CDD" id="cd00190">
    <property type="entry name" value="Tryp_SPc"/>
    <property type="match status" value="1"/>
</dbReference>
<feature type="domain" description="Peptidase S1" evidence="13">
    <location>
        <begin position="41"/>
        <end position="270"/>
    </location>
</feature>
<keyword evidence="12" id="KW-0732">Signal</keyword>
<evidence type="ECO:0000256" key="2">
    <source>
        <dbReference type="ARBA" id="ARBA00007664"/>
    </source>
</evidence>
<dbReference type="InterPro" id="IPR050430">
    <property type="entry name" value="Peptidase_S1"/>
</dbReference>
<dbReference type="PRINTS" id="PR00722">
    <property type="entry name" value="CHYMOTRYPSIN"/>
</dbReference>
<dbReference type="GO" id="GO:0005576">
    <property type="term" value="C:extracellular region"/>
    <property type="evidence" value="ECO:0007669"/>
    <property type="project" value="UniProtKB-SubCell"/>
</dbReference>
<dbReference type="InterPro" id="IPR033116">
    <property type="entry name" value="TRYPSIN_SER"/>
</dbReference>
<evidence type="ECO:0000256" key="3">
    <source>
        <dbReference type="ARBA" id="ARBA00022525"/>
    </source>
</evidence>
<protein>
    <recommendedName>
        <fullName evidence="9">trypsin</fullName>
        <ecNumber evidence="9">3.4.21.4</ecNumber>
    </recommendedName>
</protein>
<dbReference type="Gene3D" id="2.40.10.10">
    <property type="entry name" value="Trypsin-like serine proteases"/>
    <property type="match status" value="1"/>
</dbReference>
<accession>A0A821KXG1</accession>
<evidence type="ECO:0000313" key="15">
    <source>
        <dbReference type="Proteomes" id="UP000663880"/>
    </source>
</evidence>
<dbReference type="FunFam" id="2.40.10.10:FF:000047">
    <property type="entry name" value="Trypsin eta"/>
    <property type="match status" value="1"/>
</dbReference>
<evidence type="ECO:0000256" key="6">
    <source>
        <dbReference type="ARBA" id="ARBA00022825"/>
    </source>
</evidence>
<keyword evidence="15" id="KW-1185">Reference proteome</keyword>
<reference evidence="14" key="1">
    <citation type="submission" date="2021-02" db="EMBL/GenBank/DDBJ databases">
        <authorList>
            <person name="Steward A R."/>
        </authorList>
    </citation>
    <scope>NUCLEOTIDE SEQUENCE</scope>
</reference>
<evidence type="ECO:0000256" key="11">
    <source>
        <dbReference type="SAM" id="MobiDB-lite"/>
    </source>
</evidence>
<feature type="chain" id="PRO_5032957947" description="trypsin" evidence="12">
    <location>
        <begin position="19"/>
        <end position="274"/>
    </location>
</feature>
<comment type="caution">
    <text evidence="14">The sequence shown here is derived from an EMBL/GenBank/DDBJ whole genome shotgun (WGS) entry which is preliminary data.</text>
</comment>
<keyword evidence="6 10" id="KW-0720">Serine protease</keyword>
<keyword evidence="7" id="KW-1015">Disulfide bond</keyword>
<evidence type="ECO:0000256" key="12">
    <source>
        <dbReference type="SAM" id="SignalP"/>
    </source>
</evidence>
<dbReference type="Proteomes" id="UP000663880">
    <property type="component" value="Unassembled WGS sequence"/>
</dbReference>
<organism evidence="14 15">
    <name type="scientific">Pieris macdunnoughi</name>
    <dbReference type="NCBI Taxonomy" id="345717"/>
    <lineage>
        <taxon>Eukaryota</taxon>
        <taxon>Metazoa</taxon>
        <taxon>Ecdysozoa</taxon>
        <taxon>Arthropoda</taxon>
        <taxon>Hexapoda</taxon>
        <taxon>Insecta</taxon>
        <taxon>Pterygota</taxon>
        <taxon>Neoptera</taxon>
        <taxon>Endopterygota</taxon>
        <taxon>Lepidoptera</taxon>
        <taxon>Glossata</taxon>
        <taxon>Ditrysia</taxon>
        <taxon>Papilionoidea</taxon>
        <taxon>Pieridae</taxon>
        <taxon>Pierinae</taxon>
        <taxon>Pieris</taxon>
    </lineage>
</organism>
<dbReference type="Pfam" id="PF00089">
    <property type="entry name" value="Trypsin"/>
    <property type="match status" value="1"/>
</dbReference>
<dbReference type="GO" id="GO:0004252">
    <property type="term" value="F:serine-type endopeptidase activity"/>
    <property type="evidence" value="ECO:0007669"/>
    <property type="project" value="UniProtKB-EC"/>
</dbReference>
<comment type="similarity">
    <text evidence="2">Belongs to the peptidase S1 family.</text>
</comment>
<gene>
    <name evidence="14" type="ORF">PMACD_LOCUS64</name>
</gene>
<evidence type="ECO:0000256" key="9">
    <source>
        <dbReference type="ARBA" id="ARBA00038868"/>
    </source>
</evidence>
<dbReference type="OrthoDB" id="6887300at2759"/>
<dbReference type="PROSITE" id="PS00134">
    <property type="entry name" value="TRYPSIN_HIS"/>
    <property type="match status" value="1"/>
</dbReference>
<keyword evidence="5 10" id="KW-0378">Hydrolase</keyword>
<dbReference type="InterPro" id="IPR018114">
    <property type="entry name" value="TRYPSIN_HIS"/>
</dbReference>
<evidence type="ECO:0000256" key="4">
    <source>
        <dbReference type="ARBA" id="ARBA00022670"/>
    </source>
</evidence>
<dbReference type="InterPro" id="IPR001314">
    <property type="entry name" value="Peptidase_S1A"/>
</dbReference>
<evidence type="ECO:0000256" key="8">
    <source>
        <dbReference type="ARBA" id="ARBA00036320"/>
    </source>
</evidence>
<keyword evidence="3" id="KW-0964">Secreted</keyword>
<dbReference type="GO" id="GO:0016485">
    <property type="term" value="P:protein processing"/>
    <property type="evidence" value="ECO:0007669"/>
    <property type="project" value="UniProtKB-ARBA"/>
</dbReference>
<evidence type="ECO:0000313" key="14">
    <source>
        <dbReference type="EMBL" id="CAF4741810.1"/>
    </source>
</evidence>
<comment type="catalytic activity">
    <reaction evidence="8">
        <text>Preferential cleavage: Arg-|-Xaa, Lys-|-Xaa.</text>
        <dbReference type="EC" id="3.4.21.4"/>
    </reaction>
</comment>
<dbReference type="PROSITE" id="PS50240">
    <property type="entry name" value="TRYPSIN_DOM"/>
    <property type="match status" value="1"/>
</dbReference>
<keyword evidence="4 10" id="KW-0645">Protease</keyword>
<dbReference type="InterPro" id="IPR009003">
    <property type="entry name" value="Peptidase_S1_PA"/>
</dbReference>
<dbReference type="EC" id="3.4.21.4" evidence="9"/>
<evidence type="ECO:0000256" key="7">
    <source>
        <dbReference type="ARBA" id="ARBA00023157"/>
    </source>
</evidence>
<dbReference type="InterPro" id="IPR001254">
    <property type="entry name" value="Trypsin_dom"/>
</dbReference>
<feature type="signal peptide" evidence="12">
    <location>
        <begin position="1"/>
        <end position="18"/>
    </location>
</feature>
<dbReference type="SMART" id="SM00020">
    <property type="entry name" value="Tryp_SPc"/>
    <property type="match status" value="1"/>
</dbReference>
<dbReference type="PROSITE" id="PS00135">
    <property type="entry name" value="TRYPSIN_SER"/>
    <property type="match status" value="1"/>
</dbReference>
<evidence type="ECO:0000256" key="1">
    <source>
        <dbReference type="ARBA" id="ARBA00004613"/>
    </source>
</evidence>
<dbReference type="PANTHER" id="PTHR24276:SF96">
    <property type="entry name" value="PEPTIDASE S1 DOMAIN-CONTAINING PROTEIN"/>
    <property type="match status" value="1"/>
</dbReference>
<dbReference type="AlphaFoldDB" id="A0A821KXG1"/>
<name>A0A821KXG1_9NEOP</name>
<dbReference type="EMBL" id="CAJOBZ010000001">
    <property type="protein sequence ID" value="CAF4741810.1"/>
    <property type="molecule type" value="Genomic_DNA"/>
</dbReference>
<proteinExistence type="inferred from homology"/>
<evidence type="ECO:0000256" key="10">
    <source>
        <dbReference type="RuleBase" id="RU363034"/>
    </source>
</evidence>
<evidence type="ECO:0000256" key="5">
    <source>
        <dbReference type="ARBA" id="ARBA00022801"/>
    </source>
</evidence>
<sequence>MSLRNYFLLGFVLCGALAAEISKSDDPQEPQEDQGDGAGRVVGGTNAPDGALPYQVSLQLANHNNFHFCGGAVIADRWILTAAHCLKDISVKNLRVLAGTNNNKSGGTRYIIDKIIKHEKYTDRPNVNDIALLRTNEKIKFTEKVKAIEVATEDPKPGDKCKLSGWGFTTQNQRNSPYKLQWLDVKIISNKDCKTNFIRRFEKSFPVTENHICTLNKNGEGTCQGDSGGSLACNNKSVGIVSWNNPCARGQPDAYTRTSKYTTWIKDTMEANNP</sequence>
<dbReference type="InterPro" id="IPR043504">
    <property type="entry name" value="Peptidase_S1_PA_chymotrypsin"/>
</dbReference>
<dbReference type="PANTHER" id="PTHR24276">
    <property type="entry name" value="POLYSERASE-RELATED"/>
    <property type="match status" value="1"/>
</dbReference>
<feature type="region of interest" description="Disordered" evidence="11">
    <location>
        <begin position="23"/>
        <end position="42"/>
    </location>
</feature>